<name>A0A8A4TEH7_SULCO</name>
<accession>A0A8A4TEH7</accession>
<feature type="transmembrane region" description="Helical" evidence="6">
    <location>
        <begin position="305"/>
        <end position="324"/>
    </location>
</feature>
<dbReference type="PROSITE" id="PS50156">
    <property type="entry name" value="SSD"/>
    <property type="match status" value="2"/>
</dbReference>
<dbReference type="Pfam" id="PF03176">
    <property type="entry name" value="MMPL"/>
    <property type="match status" value="2"/>
</dbReference>
<feature type="transmembrane region" description="Helical" evidence="6">
    <location>
        <begin position="656"/>
        <end position="676"/>
    </location>
</feature>
<dbReference type="KEGG" id="scor:J3U87_23260"/>
<dbReference type="InterPro" id="IPR000731">
    <property type="entry name" value="SSD"/>
</dbReference>
<dbReference type="SUPFAM" id="SSF82866">
    <property type="entry name" value="Multidrug efflux transporter AcrB transmembrane domain"/>
    <property type="match status" value="2"/>
</dbReference>
<feature type="domain" description="SSD" evidence="7">
    <location>
        <begin position="654"/>
        <end position="781"/>
    </location>
</feature>
<evidence type="ECO:0000256" key="1">
    <source>
        <dbReference type="ARBA" id="ARBA00004651"/>
    </source>
</evidence>
<proteinExistence type="predicted"/>
<dbReference type="InterPro" id="IPR004869">
    <property type="entry name" value="MMPL_dom"/>
</dbReference>
<evidence type="ECO:0000313" key="8">
    <source>
        <dbReference type="EMBL" id="QTD48509.1"/>
    </source>
</evidence>
<sequence>MSSLDQKTLSYKLASFLVNRPFLSMTIGVALFAILAAGLPRLGADFSYRMWFRESDPLLKAFDEFERQFGNDEQVVLAIHSPSGIFDKESAELLINLTDEMWQIPEVIRVDSLTNYNWVHAEDDEMFVDPLIPDDEELTPELLAARREVALNHEVIPGYLVSKDGKTALIFGVLQPAIGGSPDFEKVVFGTRKMLRKYTVDQELPEQFIDDMYLPYYQSVGDHTIYLSGTAAVSQTFKDVTQHDLQTMVPILLGAILIFLLFSFRRVSGLILPFVVIFPSLLMALGFAGWTGFEFNNLTSTVPHILIAIGIADSVHILVTYFQFRRLGYDVKEGVQKTLVKNLQPTFLTSLSTMIGFFSFATAELVPIIGMGVLAGVGTMFAWLITVLILCPLLSLLPIKVKKASDTHTVSDAHPLALRYTHWLQRNRKAVIAGFSLLAIFATFVALRNEINSDVFKYFAPNIHTRVANFFTEDHVGGIAAVELSIDSGEPDGIKDPAFLKKVEELQVWVEQRHHVTKTVAITDIIKQTNRTLNNEDQAAYLIPDNKELVAQELFLYTMSLPQGMDLNNRMTLDNRRLRLSIMTTLHKTKESTKEFQTIIDKASELGLSATLTGKMPLYHRMNGYVVNTFIRSILLAVGLVAILMIFVFRSWKIGLLSMIPNTVPLIFGGMFMTMLGKPLDIGTVLVASTCLGIAVDDTVHFLSNYLRWRRAGVSRDVAVAHVFTHTGPALAVTTLILVAGFGTFAFASFVPNINFGILTAIVLTTALVTDATLLPALIIGPQSQEQETGEPSSQVIEATV</sequence>
<feature type="domain" description="SSD" evidence="7">
    <location>
        <begin position="274"/>
        <end position="396"/>
    </location>
</feature>
<keyword evidence="4 6" id="KW-1133">Transmembrane helix</keyword>
<dbReference type="Proteomes" id="UP000663929">
    <property type="component" value="Chromosome"/>
</dbReference>
<evidence type="ECO:0000256" key="4">
    <source>
        <dbReference type="ARBA" id="ARBA00022989"/>
    </source>
</evidence>
<feature type="transmembrane region" description="Helical" evidence="6">
    <location>
        <begin position="271"/>
        <end position="293"/>
    </location>
</feature>
<keyword evidence="5 6" id="KW-0472">Membrane</keyword>
<evidence type="ECO:0000256" key="2">
    <source>
        <dbReference type="ARBA" id="ARBA00022475"/>
    </source>
</evidence>
<evidence type="ECO:0000313" key="9">
    <source>
        <dbReference type="Proteomes" id="UP000663929"/>
    </source>
</evidence>
<feature type="transmembrane region" description="Helical" evidence="6">
    <location>
        <begin position="21"/>
        <end position="39"/>
    </location>
</feature>
<keyword evidence="3 6" id="KW-0812">Transmembrane</keyword>
<feature type="transmembrane region" description="Helical" evidence="6">
    <location>
        <begin position="630"/>
        <end position="649"/>
    </location>
</feature>
<evidence type="ECO:0000256" key="5">
    <source>
        <dbReference type="ARBA" id="ARBA00023136"/>
    </source>
</evidence>
<reference evidence="8" key="1">
    <citation type="submission" date="2021-03" db="EMBL/GenBank/DDBJ databases">
        <title>Acanthopleuribacteraceae sp. M133.</title>
        <authorList>
            <person name="Wang G."/>
        </authorList>
    </citation>
    <scope>NUCLEOTIDE SEQUENCE</scope>
    <source>
        <strain evidence="8">M133</strain>
    </source>
</reference>
<gene>
    <name evidence="8" type="ORF">J3U87_23260</name>
</gene>
<protein>
    <submittedName>
        <fullName evidence="8">MMPL family transporter</fullName>
    </submittedName>
</protein>
<organism evidence="8 9">
    <name type="scientific">Sulfidibacter corallicola</name>
    <dbReference type="NCBI Taxonomy" id="2818388"/>
    <lineage>
        <taxon>Bacteria</taxon>
        <taxon>Pseudomonadati</taxon>
        <taxon>Acidobacteriota</taxon>
        <taxon>Holophagae</taxon>
        <taxon>Acanthopleuribacterales</taxon>
        <taxon>Acanthopleuribacteraceae</taxon>
        <taxon>Sulfidibacter</taxon>
    </lineage>
</organism>
<feature type="transmembrane region" description="Helical" evidence="6">
    <location>
        <begin position="369"/>
        <end position="397"/>
    </location>
</feature>
<dbReference type="PANTHER" id="PTHR33406:SF12">
    <property type="entry name" value="BLR2997 PROTEIN"/>
    <property type="match status" value="1"/>
</dbReference>
<evidence type="ECO:0000259" key="7">
    <source>
        <dbReference type="PROSITE" id="PS50156"/>
    </source>
</evidence>
<dbReference type="AlphaFoldDB" id="A0A8A4TEH7"/>
<keyword evidence="2" id="KW-1003">Cell membrane</keyword>
<feature type="transmembrane region" description="Helical" evidence="6">
    <location>
        <begin position="345"/>
        <end position="363"/>
    </location>
</feature>
<dbReference type="EMBL" id="CP071793">
    <property type="protein sequence ID" value="QTD48509.1"/>
    <property type="molecule type" value="Genomic_DNA"/>
</dbReference>
<keyword evidence="9" id="KW-1185">Reference proteome</keyword>
<feature type="transmembrane region" description="Helical" evidence="6">
    <location>
        <begin position="756"/>
        <end position="780"/>
    </location>
</feature>
<dbReference type="RefSeq" id="WP_237378163.1">
    <property type="nucleotide sequence ID" value="NZ_CP071793.1"/>
</dbReference>
<feature type="transmembrane region" description="Helical" evidence="6">
    <location>
        <begin position="430"/>
        <end position="447"/>
    </location>
</feature>
<evidence type="ECO:0000256" key="6">
    <source>
        <dbReference type="SAM" id="Phobius"/>
    </source>
</evidence>
<evidence type="ECO:0000256" key="3">
    <source>
        <dbReference type="ARBA" id="ARBA00022692"/>
    </source>
</evidence>
<dbReference type="Gene3D" id="1.20.1640.10">
    <property type="entry name" value="Multidrug efflux transporter AcrB transmembrane domain"/>
    <property type="match status" value="2"/>
</dbReference>
<dbReference type="PANTHER" id="PTHR33406">
    <property type="entry name" value="MEMBRANE PROTEIN MJ1562-RELATED"/>
    <property type="match status" value="1"/>
</dbReference>
<dbReference type="InterPro" id="IPR050545">
    <property type="entry name" value="Mycobact_MmpL"/>
</dbReference>
<feature type="transmembrane region" description="Helical" evidence="6">
    <location>
        <begin position="245"/>
        <end position="264"/>
    </location>
</feature>
<comment type="subcellular location">
    <subcellularLocation>
        <location evidence="1">Cell membrane</location>
        <topology evidence="1">Multi-pass membrane protein</topology>
    </subcellularLocation>
</comment>
<dbReference type="GO" id="GO:0005886">
    <property type="term" value="C:plasma membrane"/>
    <property type="evidence" value="ECO:0007669"/>
    <property type="project" value="UniProtKB-SubCell"/>
</dbReference>
<feature type="transmembrane region" description="Helical" evidence="6">
    <location>
        <begin position="728"/>
        <end position="750"/>
    </location>
</feature>